<reference evidence="2" key="2">
    <citation type="submission" date="2015-06" db="UniProtKB">
        <authorList>
            <consortium name="EnsemblPlants"/>
        </authorList>
    </citation>
    <scope>IDENTIFICATION</scope>
</reference>
<proteinExistence type="predicted"/>
<evidence type="ECO:0000313" key="2">
    <source>
        <dbReference type="EnsemblPlants" id="ORUFI12G12880.1"/>
    </source>
</evidence>
<dbReference type="Gramene" id="ORUFI12G12880.1">
    <property type="protein sequence ID" value="ORUFI12G12880.1"/>
    <property type="gene ID" value="ORUFI12G12880"/>
</dbReference>
<protein>
    <submittedName>
        <fullName evidence="2">Uncharacterized protein</fullName>
    </submittedName>
</protein>
<dbReference type="HOGENOM" id="CLU_1962968_0_0_1"/>
<sequence>MDAQRLELDKTKWNYFIKAERKQRGGRARCRLSGGREVGTPVGDGVPEQCAPGEGGVRCRERGRWPEQRQQELRPVGKRRWRWRLFSKWRERGKGKNGITSTRRSWWREGLACDAPVREIGRTWQ</sequence>
<feature type="region of interest" description="Disordered" evidence="1">
    <location>
        <begin position="31"/>
        <end position="54"/>
    </location>
</feature>
<accession>A0A0E0RH72</accession>
<dbReference type="EnsemblPlants" id="ORUFI12G12880.1">
    <property type="protein sequence ID" value="ORUFI12G12880.1"/>
    <property type="gene ID" value="ORUFI12G12880"/>
</dbReference>
<dbReference type="Proteomes" id="UP000008022">
    <property type="component" value="Unassembled WGS sequence"/>
</dbReference>
<evidence type="ECO:0000313" key="3">
    <source>
        <dbReference type="Proteomes" id="UP000008022"/>
    </source>
</evidence>
<evidence type="ECO:0000256" key="1">
    <source>
        <dbReference type="SAM" id="MobiDB-lite"/>
    </source>
</evidence>
<name>A0A0E0RH72_ORYRU</name>
<dbReference type="AlphaFoldDB" id="A0A0E0RH72"/>
<organism evidence="2 3">
    <name type="scientific">Oryza rufipogon</name>
    <name type="common">Brownbeard rice</name>
    <name type="synonym">Asian wild rice</name>
    <dbReference type="NCBI Taxonomy" id="4529"/>
    <lineage>
        <taxon>Eukaryota</taxon>
        <taxon>Viridiplantae</taxon>
        <taxon>Streptophyta</taxon>
        <taxon>Embryophyta</taxon>
        <taxon>Tracheophyta</taxon>
        <taxon>Spermatophyta</taxon>
        <taxon>Magnoliopsida</taxon>
        <taxon>Liliopsida</taxon>
        <taxon>Poales</taxon>
        <taxon>Poaceae</taxon>
        <taxon>BOP clade</taxon>
        <taxon>Oryzoideae</taxon>
        <taxon>Oryzeae</taxon>
        <taxon>Oryzinae</taxon>
        <taxon>Oryza</taxon>
    </lineage>
</organism>
<reference evidence="3" key="1">
    <citation type="submission" date="2013-06" db="EMBL/GenBank/DDBJ databases">
        <authorList>
            <person name="Zhao Q."/>
        </authorList>
    </citation>
    <scope>NUCLEOTIDE SEQUENCE</scope>
    <source>
        <strain evidence="3">cv. W1943</strain>
    </source>
</reference>
<keyword evidence="3" id="KW-1185">Reference proteome</keyword>